<dbReference type="AlphaFoldDB" id="A0AAV9DR39"/>
<evidence type="ECO:0000313" key="1">
    <source>
        <dbReference type="EMBL" id="KAK1302467.1"/>
    </source>
</evidence>
<sequence>MLLSPVPLFPTGPKPFKFFNAWTKYDSFLPIVRSSWEKDVSGTAMFRLASKLKRVKIALKIWSKEILGPIQNCLMNQRTTLEAVQAQLQLDPLNKDLIFLEYKERVTYKDLLLKEESMIRQKSRQNWLRLGDCNSAYFYASFAGRKAQNTLRRVTLQDGTVTDDPASVKARIVEFYTELHNTPLTTPKYSPMDFKSKLSGTDAQQLLKEQLLEDFAHCSGLHLNPEKSQVFLSSSFSDACSFLDLVGIAVGTLPVRYLGLPLIDRSLTHSACLPLLDKLRKRFAGWKGHLLTFAGRVELAKTVLNSLQIFWSAAFLLPQNTIKHIEKLIRSFIWGDLV</sequence>
<reference evidence="1" key="2">
    <citation type="submission" date="2023-06" db="EMBL/GenBank/DDBJ databases">
        <authorList>
            <person name="Ma L."/>
            <person name="Liu K.-W."/>
            <person name="Li Z."/>
            <person name="Hsiao Y.-Y."/>
            <person name="Qi Y."/>
            <person name="Fu T."/>
            <person name="Tang G."/>
            <person name="Zhang D."/>
            <person name="Sun W.-H."/>
            <person name="Liu D.-K."/>
            <person name="Li Y."/>
            <person name="Chen G.-Z."/>
            <person name="Liu X.-D."/>
            <person name="Liao X.-Y."/>
            <person name="Jiang Y.-T."/>
            <person name="Yu X."/>
            <person name="Hao Y."/>
            <person name="Huang J."/>
            <person name="Zhao X.-W."/>
            <person name="Ke S."/>
            <person name="Chen Y.-Y."/>
            <person name="Wu W.-L."/>
            <person name="Hsu J.-L."/>
            <person name="Lin Y.-F."/>
            <person name="Huang M.-D."/>
            <person name="Li C.-Y."/>
            <person name="Huang L."/>
            <person name="Wang Z.-W."/>
            <person name="Zhao X."/>
            <person name="Zhong W.-Y."/>
            <person name="Peng D.-H."/>
            <person name="Ahmad S."/>
            <person name="Lan S."/>
            <person name="Zhang J.-S."/>
            <person name="Tsai W.-C."/>
            <person name="Van De Peer Y."/>
            <person name="Liu Z.-J."/>
        </authorList>
    </citation>
    <scope>NUCLEOTIDE SEQUENCE</scope>
    <source>
        <strain evidence="1">CP</strain>
        <tissue evidence="1">Leaves</tissue>
    </source>
</reference>
<dbReference type="EMBL" id="JAUJYO010000012">
    <property type="protein sequence ID" value="KAK1302467.1"/>
    <property type="molecule type" value="Genomic_DNA"/>
</dbReference>
<comment type="caution">
    <text evidence="1">The sequence shown here is derived from an EMBL/GenBank/DDBJ whole genome shotgun (WGS) entry which is preliminary data.</text>
</comment>
<keyword evidence="2" id="KW-1185">Reference proteome</keyword>
<reference evidence="1" key="1">
    <citation type="journal article" date="2023" name="Nat. Commun.">
        <title>Diploid and tetraploid genomes of Acorus and the evolution of monocots.</title>
        <authorList>
            <person name="Ma L."/>
            <person name="Liu K.W."/>
            <person name="Li Z."/>
            <person name="Hsiao Y.Y."/>
            <person name="Qi Y."/>
            <person name="Fu T."/>
            <person name="Tang G.D."/>
            <person name="Zhang D."/>
            <person name="Sun W.H."/>
            <person name="Liu D.K."/>
            <person name="Li Y."/>
            <person name="Chen G.Z."/>
            <person name="Liu X.D."/>
            <person name="Liao X.Y."/>
            <person name="Jiang Y.T."/>
            <person name="Yu X."/>
            <person name="Hao Y."/>
            <person name="Huang J."/>
            <person name="Zhao X.W."/>
            <person name="Ke S."/>
            <person name="Chen Y.Y."/>
            <person name="Wu W.L."/>
            <person name="Hsu J.L."/>
            <person name="Lin Y.F."/>
            <person name="Huang M.D."/>
            <person name="Li C.Y."/>
            <person name="Huang L."/>
            <person name="Wang Z.W."/>
            <person name="Zhao X."/>
            <person name="Zhong W.Y."/>
            <person name="Peng D.H."/>
            <person name="Ahmad S."/>
            <person name="Lan S."/>
            <person name="Zhang J.S."/>
            <person name="Tsai W.C."/>
            <person name="Van de Peer Y."/>
            <person name="Liu Z.J."/>
        </authorList>
    </citation>
    <scope>NUCLEOTIDE SEQUENCE</scope>
    <source>
        <strain evidence="1">CP</strain>
    </source>
</reference>
<proteinExistence type="predicted"/>
<evidence type="ECO:0008006" key="3">
    <source>
        <dbReference type="Google" id="ProtNLM"/>
    </source>
</evidence>
<accession>A0AAV9DR39</accession>
<gene>
    <name evidence="1" type="ORF">QJS10_CPB12g00823</name>
</gene>
<organism evidence="1 2">
    <name type="scientific">Acorus calamus</name>
    <name type="common">Sweet flag</name>
    <dbReference type="NCBI Taxonomy" id="4465"/>
    <lineage>
        <taxon>Eukaryota</taxon>
        <taxon>Viridiplantae</taxon>
        <taxon>Streptophyta</taxon>
        <taxon>Embryophyta</taxon>
        <taxon>Tracheophyta</taxon>
        <taxon>Spermatophyta</taxon>
        <taxon>Magnoliopsida</taxon>
        <taxon>Liliopsida</taxon>
        <taxon>Acoraceae</taxon>
        <taxon>Acorus</taxon>
    </lineage>
</organism>
<protein>
    <recommendedName>
        <fullName evidence="3">Reverse transcriptase</fullName>
    </recommendedName>
</protein>
<dbReference type="PANTHER" id="PTHR33116">
    <property type="entry name" value="REVERSE TRANSCRIPTASE ZINC-BINDING DOMAIN-CONTAINING PROTEIN-RELATED-RELATED"/>
    <property type="match status" value="1"/>
</dbReference>
<dbReference type="PANTHER" id="PTHR33116:SF84">
    <property type="entry name" value="RNA-DIRECTED DNA POLYMERASE"/>
    <property type="match status" value="1"/>
</dbReference>
<name>A0AAV9DR39_ACOCL</name>
<dbReference type="Proteomes" id="UP001180020">
    <property type="component" value="Unassembled WGS sequence"/>
</dbReference>
<evidence type="ECO:0000313" key="2">
    <source>
        <dbReference type="Proteomes" id="UP001180020"/>
    </source>
</evidence>